<comment type="caution">
    <text evidence="3">The sequence shown here is derived from an EMBL/GenBank/DDBJ whole genome shotgun (WGS) entry which is preliminary data.</text>
</comment>
<dbReference type="Pfam" id="PF02746">
    <property type="entry name" value="MR_MLE_N"/>
    <property type="match status" value="1"/>
</dbReference>
<organism evidence="3 4">
    <name type="scientific">Reyranella soli</name>
    <dbReference type="NCBI Taxonomy" id="1230389"/>
    <lineage>
        <taxon>Bacteria</taxon>
        <taxon>Pseudomonadati</taxon>
        <taxon>Pseudomonadota</taxon>
        <taxon>Alphaproteobacteria</taxon>
        <taxon>Hyphomicrobiales</taxon>
        <taxon>Reyranellaceae</taxon>
        <taxon>Reyranella</taxon>
    </lineage>
</organism>
<accession>A0A512N4H8</accession>
<evidence type="ECO:0000259" key="2">
    <source>
        <dbReference type="SMART" id="SM00922"/>
    </source>
</evidence>
<dbReference type="SFLD" id="SFLDS00001">
    <property type="entry name" value="Enolase"/>
    <property type="match status" value="1"/>
</dbReference>
<evidence type="ECO:0000313" key="3">
    <source>
        <dbReference type="EMBL" id="GEP53531.1"/>
    </source>
</evidence>
<dbReference type="PANTHER" id="PTHR48080:SF2">
    <property type="entry name" value="D-GALACTONATE DEHYDRATASE"/>
    <property type="match status" value="1"/>
</dbReference>
<evidence type="ECO:0000313" key="4">
    <source>
        <dbReference type="Proteomes" id="UP000321058"/>
    </source>
</evidence>
<sequence>MKIARIDTHSVKVPYTFGGDHKGEGLRTWTTNNILLVRVETDNGIVGWGEAFCYACTDAVRAAIHNMIAPIAIGQDARDIARLSYDLQQKLHLFGRYGITIFALSGLDIALWDIAGKAAGLPLHRLLGGAGRDKLPAYASLLKYRDPEKVAARTKLAVDEGYRHVKLHETEEPEVKAARLAVGNDIAIMVDTNCPWTPEQARHMTLKLRQYDLYWLEEPIFPPEDFTAIARLREGTGVPMAAGENNCTSFQFRDMFAAGAVDYAQPSVTKVGGVTEFLKVANLADAAGVTLMPHSPYFGPGFLATLHLLAAHGGPGGMIERYHLDLEASLYGELVMPVDGGFVVPTGPGLGRDPDPDVLKTFGA</sequence>
<dbReference type="SUPFAM" id="SSF51604">
    <property type="entry name" value="Enolase C-terminal domain-like"/>
    <property type="match status" value="1"/>
</dbReference>
<dbReference type="OrthoDB" id="5290054at2"/>
<dbReference type="InterPro" id="IPR018110">
    <property type="entry name" value="Mandel_Rmase/mucon_lact_enz_CS"/>
</dbReference>
<dbReference type="Pfam" id="PF13378">
    <property type="entry name" value="MR_MLE_C"/>
    <property type="match status" value="1"/>
</dbReference>
<dbReference type="PROSITE" id="PS00908">
    <property type="entry name" value="MR_MLE_1"/>
    <property type="match status" value="1"/>
</dbReference>
<feature type="domain" description="Mandelate racemase/muconate lactonizing enzyme C-terminal" evidence="2">
    <location>
        <begin position="147"/>
        <end position="239"/>
    </location>
</feature>
<proteinExistence type="predicted"/>
<dbReference type="RefSeq" id="WP_147146263.1">
    <property type="nucleotide sequence ID" value="NZ_BKAJ01000012.1"/>
</dbReference>
<reference evidence="3 4" key="1">
    <citation type="submission" date="2019-07" db="EMBL/GenBank/DDBJ databases">
        <title>Whole genome shotgun sequence of Reyranella soli NBRC 108950.</title>
        <authorList>
            <person name="Hosoyama A."/>
            <person name="Uohara A."/>
            <person name="Ohji S."/>
            <person name="Ichikawa N."/>
        </authorList>
    </citation>
    <scope>NUCLEOTIDE SEQUENCE [LARGE SCALE GENOMIC DNA]</scope>
    <source>
        <strain evidence="3 4">NBRC 108950</strain>
    </source>
</reference>
<keyword evidence="1" id="KW-0456">Lyase</keyword>
<dbReference type="AlphaFoldDB" id="A0A512N4H8"/>
<dbReference type="InterPro" id="IPR013341">
    <property type="entry name" value="Mandelate_racemase_N_dom"/>
</dbReference>
<dbReference type="InterPro" id="IPR029017">
    <property type="entry name" value="Enolase-like_N"/>
</dbReference>
<dbReference type="GO" id="GO:0009063">
    <property type="term" value="P:amino acid catabolic process"/>
    <property type="evidence" value="ECO:0007669"/>
    <property type="project" value="InterPro"/>
</dbReference>
<dbReference type="InterPro" id="IPR034593">
    <property type="entry name" value="DgoD-like"/>
</dbReference>
<evidence type="ECO:0000256" key="1">
    <source>
        <dbReference type="ARBA" id="ARBA00023239"/>
    </source>
</evidence>
<keyword evidence="4" id="KW-1185">Reference proteome</keyword>
<name>A0A512N4H8_9HYPH</name>
<protein>
    <submittedName>
        <fullName evidence="3">Enolase</fullName>
    </submittedName>
</protein>
<dbReference type="SMART" id="SM00922">
    <property type="entry name" value="MR_MLE"/>
    <property type="match status" value="1"/>
</dbReference>
<dbReference type="Proteomes" id="UP000321058">
    <property type="component" value="Unassembled WGS sequence"/>
</dbReference>
<dbReference type="Gene3D" id="3.30.390.10">
    <property type="entry name" value="Enolase-like, N-terminal domain"/>
    <property type="match status" value="1"/>
</dbReference>
<dbReference type="SUPFAM" id="SSF54826">
    <property type="entry name" value="Enolase N-terminal domain-like"/>
    <property type="match status" value="1"/>
</dbReference>
<dbReference type="GO" id="GO:0016829">
    <property type="term" value="F:lyase activity"/>
    <property type="evidence" value="ECO:0007669"/>
    <property type="project" value="UniProtKB-KW"/>
</dbReference>
<dbReference type="EMBL" id="BKAJ01000012">
    <property type="protein sequence ID" value="GEP53531.1"/>
    <property type="molecule type" value="Genomic_DNA"/>
</dbReference>
<gene>
    <name evidence="3" type="ORF">RSO01_06970</name>
</gene>
<dbReference type="InterPro" id="IPR029065">
    <property type="entry name" value="Enolase_C-like"/>
</dbReference>
<dbReference type="CDD" id="cd03316">
    <property type="entry name" value="MR_like"/>
    <property type="match status" value="1"/>
</dbReference>
<dbReference type="InterPro" id="IPR013342">
    <property type="entry name" value="Mandelate_racemase_C"/>
</dbReference>
<dbReference type="PANTHER" id="PTHR48080">
    <property type="entry name" value="D-GALACTONATE DEHYDRATASE-RELATED"/>
    <property type="match status" value="1"/>
</dbReference>
<dbReference type="InterPro" id="IPR036849">
    <property type="entry name" value="Enolase-like_C_sf"/>
</dbReference>
<dbReference type="PROSITE" id="PS00909">
    <property type="entry name" value="MR_MLE_2"/>
    <property type="match status" value="1"/>
</dbReference>
<dbReference type="GO" id="GO:0000287">
    <property type="term" value="F:magnesium ion binding"/>
    <property type="evidence" value="ECO:0007669"/>
    <property type="project" value="UniProtKB-ARBA"/>
</dbReference>
<dbReference type="Gene3D" id="3.20.20.120">
    <property type="entry name" value="Enolase-like C-terminal domain"/>
    <property type="match status" value="1"/>
</dbReference>